<feature type="compositionally biased region" description="Low complexity" evidence="2">
    <location>
        <begin position="331"/>
        <end position="344"/>
    </location>
</feature>
<dbReference type="InterPro" id="IPR017379">
    <property type="entry name" value="GIPC1/2/3"/>
</dbReference>
<dbReference type="SUPFAM" id="SSF50156">
    <property type="entry name" value="PDZ domain-like"/>
    <property type="match status" value="1"/>
</dbReference>
<reference evidence="4 5" key="1">
    <citation type="submission" date="2013-05" db="EMBL/GenBank/DDBJ databases">
        <title>Draft genome of the parasitic nematode Anyclostoma ceylanicum.</title>
        <authorList>
            <person name="Mitreva M."/>
        </authorList>
    </citation>
    <scope>NUCLEOTIDE SEQUENCE [LARGE SCALE GENOMIC DNA]</scope>
</reference>
<accession>A0A0D6LKM8</accession>
<dbReference type="PANTHER" id="PTHR12259:SF1">
    <property type="entry name" value="GH21964P"/>
    <property type="match status" value="1"/>
</dbReference>
<evidence type="ECO:0000313" key="4">
    <source>
        <dbReference type="EMBL" id="EPB72524.1"/>
    </source>
</evidence>
<gene>
    <name evidence="4" type="ORF">ANCCEY_08385</name>
</gene>
<feature type="region of interest" description="Disordered" evidence="2">
    <location>
        <begin position="303"/>
        <end position="358"/>
    </location>
</feature>
<feature type="region of interest" description="Disordered" evidence="2">
    <location>
        <begin position="105"/>
        <end position="139"/>
    </location>
</feature>
<evidence type="ECO:0000256" key="1">
    <source>
        <dbReference type="ARBA" id="ARBA00009011"/>
    </source>
</evidence>
<organism evidence="4 5">
    <name type="scientific">Ancylostoma ceylanicum</name>
    <dbReference type="NCBI Taxonomy" id="53326"/>
    <lineage>
        <taxon>Eukaryota</taxon>
        <taxon>Metazoa</taxon>
        <taxon>Ecdysozoa</taxon>
        <taxon>Nematoda</taxon>
        <taxon>Chromadorea</taxon>
        <taxon>Rhabditida</taxon>
        <taxon>Rhabditina</taxon>
        <taxon>Rhabditomorpha</taxon>
        <taxon>Strongyloidea</taxon>
        <taxon>Ancylostomatidae</taxon>
        <taxon>Ancylostomatinae</taxon>
        <taxon>Ancylostoma</taxon>
    </lineage>
</organism>
<dbReference type="InterPro" id="IPR036034">
    <property type="entry name" value="PDZ_sf"/>
</dbReference>
<proteinExistence type="inferred from homology"/>
<dbReference type="PROSITE" id="PS50106">
    <property type="entry name" value="PDZ"/>
    <property type="match status" value="1"/>
</dbReference>
<dbReference type="PANTHER" id="PTHR12259">
    <property type="entry name" value="RGS-GAIP INTERACTING PROTEIN GIPC"/>
    <property type="match status" value="1"/>
</dbReference>
<comment type="similarity">
    <text evidence="1">Belongs to the GIPC family.</text>
</comment>
<feature type="compositionally biased region" description="Pro residues" evidence="2">
    <location>
        <begin position="50"/>
        <end position="60"/>
    </location>
</feature>
<evidence type="ECO:0000256" key="2">
    <source>
        <dbReference type="SAM" id="MobiDB-lite"/>
    </source>
</evidence>
<dbReference type="Gene3D" id="2.30.42.10">
    <property type="match status" value="1"/>
</dbReference>
<feature type="compositionally biased region" description="Low complexity" evidence="2">
    <location>
        <begin position="122"/>
        <end position="134"/>
    </location>
</feature>
<protein>
    <submittedName>
        <fullName evidence="4">PDZ/DHR/GLGF domain protein</fullName>
    </submittedName>
</protein>
<dbReference type="Pfam" id="PF25082">
    <property type="entry name" value="GIPC1_GH2"/>
    <property type="match status" value="1"/>
</dbReference>
<sequence>MDQGSFGNRRRSPSPPRNRGAGPKYPQWTSLAREKEQEDLPVFGPWQRAPVPPPPPPPPRRVAEDKDEMMVFGPEIRVRPRSRSLNRAKPRKPLSQAQWFVSAAKDEQKPAANVPRCTDTISGSSSGPEPMSSPTLSRVSSTISSHSLVEIFPFDSDIFTPSKENGSSRVKRENKEVALRNPNTVAVCPPPRMITSMPPRIPLGVPDMRGSFGANIQPKPRSPVVRDLMRKLRKMSRVDIEVYLLNYQAEKKLARAIFGSILRIAIVDQFMVEDLRNSVGSRRSPGKIVIRAIIKLEKETSTLRDKEDNTDKKELHTLQKKDENADEEIATTPIPTKPPTEVAPMAPPPPQPKPRTRARAFRRRGVPFRRVFTANTNPLQKSIADCFNISPDDIIFCTINTFKPDMDKLFAGSLEYSDMLFAHVKGQAVEVEITKSEGIFGLTVSDNGRCRSFIKRIKDDSIASRARPALDIGQLIEKIDGINVTGMRHYEVVRILRAMPIGKTFTMRVVSPKQSGFQLIAPRNSLASKKLLNNGQQTLRFKANGGVVIEEGALDRVMIGRLNEVLDSYLGVQDDQMAQALWDLALKCETLPEMNKAVRESELSIFDFPDELVFDMWGIVSDWRRDLEKKNREKQKAKQNLLDDDEEPALLPLFS</sequence>
<evidence type="ECO:0000259" key="3">
    <source>
        <dbReference type="PROSITE" id="PS50106"/>
    </source>
</evidence>
<dbReference type="InterPro" id="IPR001478">
    <property type="entry name" value="PDZ"/>
</dbReference>
<feature type="domain" description="PDZ" evidence="3">
    <location>
        <begin position="428"/>
        <end position="497"/>
    </location>
</feature>
<feature type="compositionally biased region" description="Basic and acidic residues" evidence="2">
    <location>
        <begin position="303"/>
        <end position="323"/>
    </location>
</feature>
<dbReference type="Pfam" id="PF25083">
    <property type="entry name" value="GIPC1_GH1"/>
    <property type="match status" value="1"/>
</dbReference>
<dbReference type="SMART" id="SM00228">
    <property type="entry name" value="PDZ"/>
    <property type="match status" value="1"/>
</dbReference>
<keyword evidence="5" id="KW-1185">Reference proteome</keyword>
<evidence type="ECO:0000313" key="5">
    <source>
        <dbReference type="Proteomes" id="UP000054495"/>
    </source>
</evidence>
<feature type="region of interest" description="Disordered" evidence="2">
    <location>
        <begin position="636"/>
        <end position="655"/>
    </location>
</feature>
<dbReference type="AlphaFoldDB" id="A0A0D6LKM8"/>
<dbReference type="Proteomes" id="UP000054495">
    <property type="component" value="Unassembled WGS sequence"/>
</dbReference>
<dbReference type="InterPro" id="IPR056814">
    <property type="entry name" value="GIPC1-3_GH1"/>
</dbReference>
<dbReference type="EMBL" id="KE125040">
    <property type="protein sequence ID" value="EPB72524.1"/>
    <property type="molecule type" value="Genomic_DNA"/>
</dbReference>
<feature type="region of interest" description="Disordered" evidence="2">
    <location>
        <begin position="1"/>
        <end position="67"/>
    </location>
</feature>
<name>A0A0D6LKM8_9BILA</name>
<dbReference type="InterPro" id="IPR055349">
    <property type="entry name" value="GH2_GIPC"/>
</dbReference>